<dbReference type="RefSeq" id="WP_151971309.1">
    <property type="nucleotide sequence ID" value="NZ_AP019860.1"/>
</dbReference>
<dbReference type="Proteomes" id="UP000326354">
    <property type="component" value="Chromosome"/>
</dbReference>
<sequence length="270" mass="29802">MTEPIQCFTPNSDPNKEQKIADAAALIATAKHLVFFTGAGISTESGIPDFRGPEGVWTLRDQGKKSKRKISLATAQPNSGHFAIRQLQELGLLKLLITQNTDNLHPRSGIHPDLLVQLHGNSMLMKCLNCNTFYDRKTIGWDMKKFGKGYRSQKIIPGQPRCPKCLGRIISSIINFGDPMPEDEMDIAMEHSEKADVFVVVGSSLCVAPAYHYPEEAINKIPAAKLILINLGETPFDDCATIHISAKSGETLEKIVTKVTSILKERDHPK</sequence>
<keyword evidence="2" id="KW-0808">Transferase</keyword>
<evidence type="ECO:0000256" key="6">
    <source>
        <dbReference type="PROSITE-ProRule" id="PRU00236"/>
    </source>
</evidence>
<evidence type="ECO:0000256" key="1">
    <source>
        <dbReference type="ARBA" id="ARBA00012928"/>
    </source>
</evidence>
<evidence type="ECO:0000313" key="8">
    <source>
        <dbReference type="EMBL" id="BBM87284.1"/>
    </source>
</evidence>
<dbReference type="SUPFAM" id="SSF52467">
    <property type="entry name" value="DHS-like NAD/FAD-binding domain"/>
    <property type="match status" value="1"/>
</dbReference>
<dbReference type="InterPro" id="IPR026590">
    <property type="entry name" value="Ssirtuin_cat_dom"/>
</dbReference>
<name>A0A5S9IST8_UABAM</name>
<feature type="binding site" evidence="6">
    <location>
        <position position="130"/>
    </location>
    <ligand>
        <name>Zn(2+)</name>
        <dbReference type="ChEBI" id="CHEBI:29105"/>
    </ligand>
</feature>
<reference evidence="8 9" key="1">
    <citation type="submission" date="2019-08" db="EMBL/GenBank/DDBJ databases">
        <title>Complete genome sequence of Candidatus Uab amorphum.</title>
        <authorList>
            <person name="Shiratori T."/>
            <person name="Suzuki S."/>
            <person name="Kakizawa Y."/>
            <person name="Ishida K."/>
        </authorList>
    </citation>
    <scope>NUCLEOTIDE SEQUENCE [LARGE SCALE GENOMIC DNA]</scope>
    <source>
        <strain evidence="8 9">SRT547</strain>
    </source>
</reference>
<evidence type="ECO:0000256" key="4">
    <source>
        <dbReference type="ARBA" id="ARBA00022833"/>
    </source>
</evidence>
<dbReference type="AlphaFoldDB" id="A0A5S9IST8"/>
<dbReference type="PANTHER" id="PTHR11085:SF10">
    <property type="entry name" value="NAD-DEPENDENT PROTEIN DEACYLASE SIRTUIN-5, MITOCHONDRIAL-RELATED"/>
    <property type="match status" value="1"/>
</dbReference>
<accession>A0A5S9IST8</accession>
<feature type="active site" description="Proton acceptor" evidence="6">
    <location>
        <position position="119"/>
    </location>
</feature>
<dbReference type="GO" id="GO:0070403">
    <property type="term" value="F:NAD+ binding"/>
    <property type="evidence" value="ECO:0007669"/>
    <property type="project" value="InterPro"/>
</dbReference>
<evidence type="ECO:0000256" key="3">
    <source>
        <dbReference type="ARBA" id="ARBA00022723"/>
    </source>
</evidence>
<keyword evidence="3 6" id="KW-0479">Metal-binding</keyword>
<dbReference type="EC" id="2.3.1.286" evidence="1"/>
<dbReference type="KEGG" id="uam:UABAM_05687"/>
<keyword evidence="9" id="KW-1185">Reference proteome</keyword>
<dbReference type="Gene3D" id="2.20.28.200">
    <property type="match status" value="1"/>
</dbReference>
<keyword evidence="5" id="KW-0520">NAD</keyword>
<evidence type="ECO:0000256" key="5">
    <source>
        <dbReference type="ARBA" id="ARBA00023027"/>
    </source>
</evidence>
<dbReference type="EMBL" id="AP019860">
    <property type="protein sequence ID" value="BBM87284.1"/>
    <property type="molecule type" value="Genomic_DNA"/>
</dbReference>
<gene>
    <name evidence="8" type="ORF">UABAM_05687</name>
</gene>
<evidence type="ECO:0000313" key="9">
    <source>
        <dbReference type="Proteomes" id="UP000326354"/>
    </source>
</evidence>
<feature type="binding site" evidence="6">
    <location>
        <position position="127"/>
    </location>
    <ligand>
        <name>Zn(2+)</name>
        <dbReference type="ChEBI" id="CHEBI:29105"/>
    </ligand>
</feature>
<dbReference type="InterPro" id="IPR029035">
    <property type="entry name" value="DHS-like_NAD/FAD-binding_dom"/>
</dbReference>
<dbReference type="OrthoDB" id="9800582at2"/>
<feature type="domain" description="Deacetylase sirtuin-type" evidence="7">
    <location>
        <begin position="13"/>
        <end position="265"/>
    </location>
</feature>
<dbReference type="Gene3D" id="3.40.50.1220">
    <property type="entry name" value="TPP-binding domain"/>
    <property type="match status" value="1"/>
</dbReference>
<keyword evidence="4 6" id="KW-0862">Zinc</keyword>
<dbReference type="PROSITE" id="PS50305">
    <property type="entry name" value="SIRTUIN"/>
    <property type="match status" value="1"/>
</dbReference>
<proteinExistence type="predicted"/>
<dbReference type="InterPro" id="IPR003000">
    <property type="entry name" value="Sirtuin"/>
</dbReference>
<evidence type="ECO:0000256" key="2">
    <source>
        <dbReference type="ARBA" id="ARBA00022679"/>
    </source>
</evidence>
<dbReference type="GO" id="GO:0017136">
    <property type="term" value="F:histone deacetylase activity, NAD-dependent"/>
    <property type="evidence" value="ECO:0007669"/>
    <property type="project" value="TreeGrafter"/>
</dbReference>
<evidence type="ECO:0000259" key="7">
    <source>
        <dbReference type="PROSITE" id="PS50305"/>
    </source>
</evidence>
<feature type="binding site" evidence="6">
    <location>
        <position position="165"/>
    </location>
    <ligand>
        <name>Zn(2+)</name>
        <dbReference type="ChEBI" id="CHEBI:29105"/>
    </ligand>
</feature>
<dbReference type="GO" id="GO:0046872">
    <property type="term" value="F:metal ion binding"/>
    <property type="evidence" value="ECO:0007669"/>
    <property type="project" value="UniProtKB-KW"/>
</dbReference>
<dbReference type="InterPro" id="IPR050134">
    <property type="entry name" value="NAD-dep_sirtuin_deacylases"/>
</dbReference>
<organism evidence="8 9">
    <name type="scientific">Uabimicrobium amorphum</name>
    <dbReference type="NCBI Taxonomy" id="2596890"/>
    <lineage>
        <taxon>Bacteria</taxon>
        <taxon>Pseudomonadati</taxon>
        <taxon>Planctomycetota</taxon>
        <taxon>Candidatus Uabimicrobiia</taxon>
        <taxon>Candidatus Uabimicrobiales</taxon>
        <taxon>Candidatus Uabimicrobiaceae</taxon>
        <taxon>Candidatus Uabimicrobium</taxon>
    </lineage>
</organism>
<dbReference type="PANTHER" id="PTHR11085">
    <property type="entry name" value="NAD-DEPENDENT PROTEIN DEACYLASE SIRTUIN-5, MITOCHONDRIAL-RELATED"/>
    <property type="match status" value="1"/>
</dbReference>
<dbReference type="Pfam" id="PF02146">
    <property type="entry name" value="SIR2"/>
    <property type="match status" value="1"/>
</dbReference>
<dbReference type="FunFam" id="3.40.50.1220:FF:000038">
    <property type="entry name" value="NAD-dependent protein deacetylase sirtuin-6 isoform X2"/>
    <property type="match status" value="1"/>
</dbReference>
<protein>
    <recommendedName>
        <fullName evidence="1">protein acetyllysine N-acetyltransferase</fullName>
        <ecNumber evidence="1">2.3.1.286</ecNumber>
    </recommendedName>
</protein>
<feature type="binding site" evidence="6">
    <location>
        <position position="162"/>
    </location>
    <ligand>
        <name>Zn(2+)</name>
        <dbReference type="ChEBI" id="CHEBI:29105"/>
    </ligand>
</feature>